<proteinExistence type="predicted"/>
<dbReference type="CDD" id="cd06170">
    <property type="entry name" value="LuxR_C_like"/>
    <property type="match status" value="1"/>
</dbReference>
<dbReference type="GO" id="GO:0004016">
    <property type="term" value="F:adenylate cyclase activity"/>
    <property type="evidence" value="ECO:0007669"/>
    <property type="project" value="TreeGrafter"/>
</dbReference>
<dbReference type="Pfam" id="PF13191">
    <property type="entry name" value="AAA_16"/>
    <property type="match status" value="1"/>
</dbReference>
<dbReference type="Pfam" id="PF00196">
    <property type="entry name" value="GerE"/>
    <property type="match status" value="1"/>
</dbReference>
<keyword evidence="1" id="KW-0547">Nucleotide-binding</keyword>
<dbReference type="PROSITE" id="PS00622">
    <property type="entry name" value="HTH_LUXR_1"/>
    <property type="match status" value="1"/>
</dbReference>
<dbReference type="InterPro" id="IPR027417">
    <property type="entry name" value="P-loop_NTPase"/>
</dbReference>
<dbReference type="SMART" id="SM00421">
    <property type="entry name" value="HTH_LUXR"/>
    <property type="match status" value="1"/>
</dbReference>
<dbReference type="PROSITE" id="PS50043">
    <property type="entry name" value="HTH_LUXR_2"/>
    <property type="match status" value="1"/>
</dbReference>
<keyword evidence="5" id="KW-1185">Reference proteome</keyword>
<dbReference type="GO" id="GO:0003677">
    <property type="term" value="F:DNA binding"/>
    <property type="evidence" value="ECO:0007669"/>
    <property type="project" value="InterPro"/>
</dbReference>
<evidence type="ECO:0000256" key="2">
    <source>
        <dbReference type="ARBA" id="ARBA00022840"/>
    </source>
</evidence>
<accession>A0A937RMA2</accession>
<dbReference type="PANTHER" id="PTHR16305:SF35">
    <property type="entry name" value="TRANSCRIPTIONAL ACTIVATOR DOMAIN"/>
    <property type="match status" value="1"/>
</dbReference>
<dbReference type="AlphaFoldDB" id="A0A937RMA2"/>
<dbReference type="SUPFAM" id="SSF46894">
    <property type="entry name" value="C-terminal effector domain of the bipartite response regulators"/>
    <property type="match status" value="1"/>
</dbReference>
<dbReference type="InterPro" id="IPR041664">
    <property type="entry name" value="AAA_16"/>
</dbReference>
<reference evidence="4" key="1">
    <citation type="submission" date="2020-12" db="EMBL/GenBank/DDBJ databases">
        <title>Genomic characterization of non-nitrogen-fixing Frankia strains.</title>
        <authorList>
            <person name="Carlos-Shanley C."/>
            <person name="Guerra T."/>
            <person name="Hahn D."/>
        </authorList>
    </citation>
    <scope>NUCLEOTIDE SEQUENCE</scope>
    <source>
        <strain evidence="4">CN6</strain>
    </source>
</reference>
<keyword evidence="2" id="KW-0067">ATP-binding</keyword>
<dbReference type="InterPro" id="IPR016032">
    <property type="entry name" value="Sig_transdc_resp-reg_C-effctor"/>
</dbReference>
<evidence type="ECO:0000313" key="5">
    <source>
        <dbReference type="Proteomes" id="UP000604475"/>
    </source>
</evidence>
<dbReference type="InterPro" id="IPR036388">
    <property type="entry name" value="WH-like_DNA-bd_sf"/>
</dbReference>
<dbReference type="EMBL" id="JAEACQ010000352">
    <property type="protein sequence ID" value="MBL7632840.1"/>
    <property type="molecule type" value="Genomic_DNA"/>
</dbReference>
<evidence type="ECO:0000313" key="4">
    <source>
        <dbReference type="EMBL" id="MBL7632840.1"/>
    </source>
</evidence>
<dbReference type="PRINTS" id="PR00038">
    <property type="entry name" value="HTHLUXR"/>
</dbReference>
<dbReference type="GO" id="GO:0006355">
    <property type="term" value="P:regulation of DNA-templated transcription"/>
    <property type="evidence" value="ECO:0007669"/>
    <property type="project" value="InterPro"/>
</dbReference>
<dbReference type="PANTHER" id="PTHR16305">
    <property type="entry name" value="TESTICULAR SOLUBLE ADENYLYL CYCLASE"/>
    <property type="match status" value="1"/>
</dbReference>
<feature type="domain" description="HTH luxR-type" evidence="3">
    <location>
        <begin position="851"/>
        <end position="914"/>
    </location>
</feature>
<organism evidence="4 5">
    <name type="scientific">Frankia nepalensis</name>
    <dbReference type="NCBI Taxonomy" id="1836974"/>
    <lineage>
        <taxon>Bacteria</taxon>
        <taxon>Bacillati</taxon>
        <taxon>Actinomycetota</taxon>
        <taxon>Actinomycetes</taxon>
        <taxon>Frankiales</taxon>
        <taxon>Frankiaceae</taxon>
        <taxon>Frankia</taxon>
    </lineage>
</organism>
<dbReference type="GO" id="GO:0005524">
    <property type="term" value="F:ATP binding"/>
    <property type="evidence" value="ECO:0007669"/>
    <property type="project" value="UniProtKB-KW"/>
</dbReference>
<protein>
    <submittedName>
        <fullName evidence="4">AAA family ATPase</fullName>
    </submittedName>
</protein>
<comment type="caution">
    <text evidence="4">The sequence shown here is derived from an EMBL/GenBank/DDBJ whole genome shotgun (WGS) entry which is preliminary data.</text>
</comment>
<evidence type="ECO:0000259" key="3">
    <source>
        <dbReference type="PROSITE" id="PS50043"/>
    </source>
</evidence>
<dbReference type="SUPFAM" id="SSF52540">
    <property type="entry name" value="P-loop containing nucleoside triphosphate hydrolases"/>
    <property type="match status" value="1"/>
</dbReference>
<name>A0A937RMA2_9ACTN</name>
<dbReference type="RefSeq" id="WP_203004199.1">
    <property type="nucleotide sequence ID" value="NZ_JADWYU010000210.1"/>
</dbReference>
<dbReference type="Proteomes" id="UP000604475">
    <property type="component" value="Unassembled WGS sequence"/>
</dbReference>
<sequence length="914" mass="96284">MDDFVGRQPELAFLAGELEFARAGQLRVVTVEGDQGTGKTSLVRRFLEGLRAGGSGARVLYASADEVEQAVPFGVVSQLLDGLSADADEGVLAQASAAAEPIQVGGALVSLVGRRAAGGRLTVLVVDDVPWADLSSQQVLAFALRRLRADPVLCLFTVPSTVADQLSDSLRRVCAEAGHRLRLTGLTVEEIRTLADALGVVPPTVRVARQIHELTSGNLLHARALLEELSPEALAGRVDPLPAPRSFGLMVLGRLAGCPPPTQRLVVAAAVLGRSCPLADAARLADVDEPLAALEPAIVAGLLTEQRDEGGPRVAFPHPLTRAAVYHDLGPARRGALHRRAADIVADPSVRLRHRVEGSPLADEPMAGEVADAAMAAAMAGRWANAGDLWFAAARLTADVAARDRYLTDAVAISVYGGQAEAAARALAASAPVQDPARRAFVTGALALVRGDFASGTASLRRAWQELEHRSDPALAAVVAESLAAALCNPGTYAQAADWADHALRAETAGQPRLVHYLALVANLCCGRPDRGRELVATAAATFAGAAHVGDEAAGMLALLRGELLWLDERHREALAELRAAAAMLRRGHPASPSGLVALLQLAWVEYQLGHWDDAIAHGALAASLAADGDQLWIAENLAAVTAWPLAGRGAAETTTYLRQAEADFARLTGAFSAMLLLARARVAHSAADDAGVAAALVPFTYQPSDDPIEPAPVGWQPMYAEALARLGRTDEAAAVLAPWRDAADARGHRTGQFLGFRAQAVVDQARGEPARAAIAYQRAQEAARDLPLPFERAILDHDHGLFLLAERRRTEATAALRAARDRFAALGAAPYLARCEGALATLELSPTNGTAPLATRLTPQELNVARLAADGLSNNEIADQMVLSVRTIEFHLSNVYAKTGLRRTQLASELSPH</sequence>
<evidence type="ECO:0000256" key="1">
    <source>
        <dbReference type="ARBA" id="ARBA00022741"/>
    </source>
</evidence>
<dbReference type="InterPro" id="IPR000792">
    <property type="entry name" value="Tscrpt_reg_LuxR_C"/>
</dbReference>
<dbReference type="GO" id="GO:0005737">
    <property type="term" value="C:cytoplasm"/>
    <property type="evidence" value="ECO:0007669"/>
    <property type="project" value="TreeGrafter"/>
</dbReference>
<dbReference type="Gene3D" id="3.40.50.300">
    <property type="entry name" value="P-loop containing nucleotide triphosphate hydrolases"/>
    <property type="match status" value="1"/>
</dbReference>
<dbReference type="Gene3D" id="1.10.10.10">
    <property type="entry name" value="Winged helix-like DNA-binding domain superfamily/Winged helix DNA-binding domain"/>
    <property type="match status" value="1"/>
</dbReference>
<gene>
    <name evidence="4" type="ORF">I7412_37930</name>
</gene>